<feature type="compositionally biased region" description="Low complexity" evidence="1">
    <location>
        <begin position="405"/>
        <end position="426"/>
    </location>
</feature>
<evidence type="ECO:0000256" key="1">
    <source>
        <dbReference type="SAM" id="MobiDB-lite"/>
    </source>
</evidence>
<feature type="region of interest" description="Disordered" evidence="1">
    <location>
        <begin position="405"/>
        <end position="468"/>
    </location>
</feature>
<feature type="compositionally biased region" description="Acidic residues" evidence="1">
    <location>
        <begin position="432"/>
        <end position="451"/>
    </location>
</feature>
<proteinExistence type="predicted"/>
<name>A0ABQ0M1N1_MYCCL</name>
<feature type="compositionally biased region" description="Pro residues" evidence="1">
    <location>
        <begin position="456"/>
        <end position="466"/>
    </location>
</feature>
<evidence type="ECO:0000313" key="2">
    <source>
        <dbReference type="EMBL" id="GAT57224.1"/>
    </source>
</evidence>
<keyword evidence="3" id="KW-1185">Reference proteome</keyword>
<accession>A0ABQ0M1N1</accession>
<reference evidence="2" key="1">
    <citation type="submission" date="2014-09" db="EMBL/GenBank/DDBJ databases">
        <title>Genome sequence of the luminous mushroom Mycena chlorophos for searching fungal bioluminescence genes.</title>
        <authorList>
            <person name="Tanaka Y."/>
            <person name="Kasuga D."/>
            <person name="Oba Y."/>
            <person name="Hase S."/>
            <person name="Sato K."/>
            <person name="Oba Y."/>
            <person name="Sakakibara Y."/>
        </authorList>
    </citation>
    <scope>NUCLEOTIDE SEQUENCE</scope>
</reference>
<dbReference type="Proteomes" id="UP000815677">
    <property type="component" value="Unassembled WGS sequence"/>
</dbReference>
<evidence type="ECO:0008006" key="4">
    <source>
        <dbReference type="Google" id="ProtNLM"/>
    </source>
</evidence>
<protein>
    <recommendedName>
        <fullName evidence="4">F-box domain-containing protein</fullName>
    </recommendedName>
</protein>
<organism evidence="2 3">
    <name type="scientific">Mycena chlorophos</name>
    <name type="common">Agaric fungus</name>
    <name type="synonym">Agaricus chlorophos</name>
    <dbReference type="NCBI Taxonomy" id="658473"/>
    <lineage>
        <taxon>Eukaryota</taxon>
        <taxon>Fungi</taxon>
        <taxon>Dikarya</taxon>
        <taxon>Basidiomycota</taxon>
        <taxon>Agaricomycotina</taxon>
        <taxon>Agaricomycetes</taxon>
        <taxon>Agaricomycetidae</taxon>
        <taxon>Agaricales</taxon>
        <taxon>Marasmiineae</taxon>
        <taxon>Mycenaceae</taxon>
        <taxon>Mycena</taxon>
    </lineage>
</organism>
<dbReference type="EMBL" id="DF849426">
    <property type="protein sequence ID" value="GAT57224.1"/>
    <property type="molecule type" value="Genomic_DNA"/>
</dbReference>
<evidence type="ECO:0000313" key="3">
    <source>
        <dbReference type="Proteomes" id="UP000815677"/>
    </source>
</evidence>
<sequence>MMRALTGLPLDDDLIDRILTFCPTFETLQSAILVSKHFYRVFETHPKSITRAVAYNVVGAALPAALRVIRYPYPTINLEDDEDEDEEDGGGDFQGDAYRKMVKRSKLDPHTLGEACPEVHGPSIMTAAEKNRLNELAETMQQFEDIYSLLNKDRTSRTSKLTPDESFIFRQAAFRIMLYCNIFTSELDEDEDEGDLLAEIFDPEILQRVQKQRAAVLSAYESEELREMHSVLTFMKDVYVSMASYYGDFNEHIGALLSLGPEGVVRTWRDRSLDYAHEHTAHLLNLDEAHPLFDADYFAKPMQSVWSRRNAKAPKANEPASAYILDEVFGANDTCSQCPTPDGIKLLCRANWDRFEAYPLSLLRGKLPNNLTLRMPFDQRTARLAASDELGQWIEEVWACNTAPPRASGSASASASTAPVPIPTSTNVDVAAGDDDDDDDDKTESDSDSENNTDPVPAPAPAPAPAAPKMLNKYTRDWSGWDPDLSYCKSCFMEFMQDHVWRWWAAEWPKTGFIMPTDDCWYGYNCNTQTHRPAHAQKLNHLCVPTRGDP</sequence>
<gene>
    <name evidence="2" type="ORF">MCHLO_13786</name>
</gene>